<name>A0A0D2PQX3_HYPSF</name>
<gene>
    <name evidence="3" type="ORF">HYPSUDRAFT_41134</name>
</gene>
<dbReference type="OrthoDB" id="3226582at2759"/>
<feature type="transmembrane region" description="Helical" evidence="2">
    <location>
        <begin position="56"/>
        <end position="75"/>
    </location>
</feature>
<keyword evidence="2" id="KW-1133">Transmembrane helix</keyword>
<keyword evidence="4" id="KW-1185">Reference proteome</keyword>
<dbReference type="Proteomes" id="UP000054270">
    <property type="component" value="Unassembled WGS sequence"/>
</dbReference>
<feature type="region of interest" description="Disordered" evidence="1">
    <location>
        <begin position="323"/>
        <end position="343"/>
    </location>
</feature>
<evidence type="ECO:0000313" key="4">
    <source>
        <dbReference type="Proteomes" id="UP000054270"/>
    </source>
</evidence>
<feature type="transmembrane region" description="Helical" evidence="2">
    <location>
        <begin position="136"/>
        <end position="156"/>
    </location>
</feature>
<evidence type="ECO:0000256" key="2">
    <source>
        <dbReference type="SAM" id="Phobius"/>
    </source>
</evidence>
<protein>
    <submittedName>
        <fullName evidence="3">Uncharacterized protein</fullName>
    </submittedName>
</protein>
<feature type="transmembrane region" description="Helical" evidence="2">
    <location>
        <begin position="216"/>
        <end position="238"/>
    </location>
</feature>
<accession>A0A0D2PQX3</accession>
<dbReference type="EMBL" id="KN817551">
    <property type="protein sequence ID" value="KJA22240.1"/>
    <property type="molecule type" value="Genomic_DNA"/>
</dbReference>
<dbReference type="AlphaFoldDB" id="A0A0D2PQX3"/>
<feature type="transmembrane region" description="Helical" evidence="2">
    <location>
        <begin position="22"/>
        <end position="44"/>
    </location>
</feature>
<sequence>MAAGGVSLATQLAVLSSVINSAILSVLLTGIYTTVYFAAIYLYLTRQSKASRSATVLGAVTMLYTINIVTTAVQWRALQAFLELDGEPTEVFFAAAIAGFGWQDIVGNVMNLMLSPIADALLIWHCYKLWDSALRVVVPSLVLLLAQVALYLAVLIADRAPTNPAFTRGDPTNRLFAAALAATALNTALTALLIARRTPRNHTARHRTVRTIKHALEALAQSAGVLAPCAALYAAAVALPLSGANARVLVCMAAYTGVVFVFLAGMAPTLMVVRAACASPTAGPAKSRSHLSDLEFRAQSLGVSALSGHSSIQVQLRTADAGDRASLDDVNEKAPKSAERMAM</sequence>
<feature type="transmembrane region" description="Helical" evidence="2">
    <location>
        <begin position="176"/>
        <end position="195"/>
    </location>
</feature>
<evidence type="ECO:0000313" key="3">
    <source>
        <dbReference type="EMBL" id="KJA22240.1"/>
    </source>
</evidence>
<evidence type="ECO:0000256" key="1">
    <source>
        <dbReference type="SAM" id="MobiDB-lite"/>
    </source>
</evidence>
<keyword evidence="2" id="KW-0812">Transmembrane</keyword>
<proteinExistence type="predicted"/>
<feature type="transmembrane region" description="Helical" evidence="2">
    <location>
        <begin position="244"/>
        <end position="264"/>
    </location>
</feature>
<organism evidence="3 4">
    <name type="scientific">Hypholoma sublateritium (strain FD-334 SS-4)</name>
    <dbReference type="NCBI Taxonomy" id="945553"/>
    <lineage>
        <taxon>Eukaryota</taxon>
        <taxon>Fungi</taxon>
        <taxon>Dikarya</taxon>
        <taxon>Basidiomycota</taxon>
        <taxon>Agaricomycotina</taxon>
        <taxon>Agaricomycetes</taxon>
        <taxon>Agaricomycetidae</taxon>
        <taxon>Agaricales</taxon>
        <taxon>Agaricineae</taxon>
        <taxon>Strophariaceae</taxon>
        <taxon>Hypholoma</taxon>
    </lineage>
</organism>
<keyword evidence="2" id="KW-0472">Membrane</keyword>
<feature type="transmembrane region" description="Helical" evidence="2">
    <location>
        <begin position="105"/>
        <end position="124"/>
    </location>
</feature>
<reference evidence="4" key="1">
    <citation type="submission" date="2014-04" db="EMBL/GenBank/DDBJ databases">
        <title>Evolutionary Origins and Diversification of the Mycorrhizal Mutualists.</title>
        <authorList>
            <consortium name="DOE Joint Genome Institute"/>
            <consortium name="Mycorrhizal Genomics Consortium"/>
            <person name="Kohler A."/>
            <person name="Kuo A."/>
            <person name="Nagy L.G."/>
            <person name="Floudas D."/>
            <person name="Copeland A."/>
            <person name="Barry K.W."/>
            <person name="Cichocki N."/>
            <person name="Veneault-Fourrey C."/>
            <person name="LaButti K."/>
            <person name="Lindquist E.A."/>
            <person name="Lipzen A."/>
            <person name="Lundell T."/>
            <person name="Morin E."/>
            <person name="Murat C."/>
            <person name="Riley R."/>
            <person name="Ohm R."/>
            <person name="Sun H."/>
            <person name="Tunlid A."/>
            <person name="Henrissat B."/>
            <person name="Grigoriev I.V."/>
            <person name="Hibbett D.S."/>
            <person name="Martin F."/>
        </authorList>
    </citation>
    <scope>NUCLEOTIDE SEQUENCE [LARGE SCALE GENOMIC DNA]</scope>
    <source>
        <strain evidence="4">FD-334 SS-4</strain>
    </source>
</reference>